<sequence length="1272" mass="144950">MMFRRNDKNKIRANFKLQFHATLVPMFNGEKLMVSVVPSDVGKPIVRLEKSVVKDGKCRWENTVHETVNFGRESKSGRFTESIYQFIVSQGSGKGGLVGEVSVDLADYAERNPTETTKGISVALPLKNSSSDAILHVFIQRLLEDGEREAQEKKDLKDKSPNKSLRSHFSNGSKAETDRSIESSLVKDLRIDQAVANIEENGSCGESSGSEVTVSISESSSEISTPWENGVSNGITRRDHNKPFFSSMSHQSLLNNRSEHEFMPAFEEDNGEVRWGSFSSLGRESAIDLQEANVKMGLEKNVDSEIESLKAEIAAMTRQADLSDLELQTLRKQIVKECKKSQDLSREIISLKDERDVLDAECSNLRAAFRDRFLETRPKNSMQLDGGEGIRGLLTEVRQELNFEKSINADLRIQLQKTLESNAELILAVKDLEEMLTVQGNQEVCTHCNQLALSENVERSILCLSRSETDDDEEQKALEELVKEHRDTKEAYLLEQKILDLNSEIEIYRRDRDEMEMQMEQLELDYEILKQKSNEMSVKLEQSQLQEQLKLQYEASPAANINELRVKIESLENELSCRSKECSDSVSTIRELESRIGSLEEELEKKGEEFVADLEIVTRARAEQEKRAIRAEETLKKLMRKNADTADRLQEELQRLLDQMASTIDANEKLAIRSMAEVDELRTQKGQLEEMLQKSKEKLDAVRSAYEAKVGELSQAIKVRTGRMEQMGLELGEKAKMLKDYEKNEKEASGKFMESIQSLKSEILTLSQEKTLLLERVERTECASKEAELSLQGPIEEKAELENAISLMQKRLEDLQAELKYTKDSKDESDRVITRLKLDVRTARVELNDTKNSLIQSGVEKEHMQNQVIQLRGELNRKNEEIKDVEKALKRHNGPRSADANGGKCSKMKSNNKVLPDSRDDDEIASLRAKLQLLQGEIKLKDAALEDSTGLLSDKEKGFTKRIKELETKLVADHVWQQEEKNKSVELDSILEKNKSMEAELKELQEKYSEMSLKFAEVEGLMLGDEMPFMSLTIHRDLLIFSCSIYLPESCEYTSVFYEYLLEQQRHLSDEVMFALGRRPFSWAATTAAAWKPPVKKSPVVPPVLFVLLLVLVFALVSSLRINSHVVLAPKLTDRSTGVVSVDSNMKHEFPLRCGNQTQVCPRDYYPTEMVIDRIDNEGRVCPDYFRWIHEDLRPWKSTGIARDMVEQARPTAHFRLVIVNGRPYVEKFRKSIQTRDLFTIWGVLQLLRRGRIGRAHHRLCSDTAEIGGLLT</sequence>
<dbReference type="Proteomes" id="UP001057402">
    <property type="component" value="Chromosome 12"/>
</dbReference>
<evidence type="ECO:0000313" key="2">
    <source>
        <dbReference type="Proteomes" id="UP001057402"/>
    </source>
</evidence>
<reference evidence="2" key="1">
    <citation type="journal article" date="2023" name="Front. Plant Sci.">
        <title>Chromosomal-level genome assembly of Melastoma candidum provides insights into trichome evolution.</title>
        <authorList>
            <person name="Zhong Y."/>
            <person name="Wu W."/>
            <person name="Sun C."/>
            <person name="Zou P."/>
            <person name="Liu Y."/>
            <person name="Dai S."/>
            <person name="Zhou R."/>
        </authorList>
    </citation>
    <scope>NUCLEOTIDE SEQUENCE [LARGE SCALE GENOMIC DNA]</scope>
</reference>
<evidence type="ECO:0000313" key="1">
    <source>
        <dbReference type="EMBL" id="KAI4303505.1"/>
    </source>
</evidence>
<proteinExistence type="predicted"/>
<gene>
    <name evidence="1" type="ORF">MLD38_039124</name>
</gene>
<dbReference type="EMBL" id="CM042891">
    <property type="protein sequence ID" value="KAI4303505.1"/>
    <property type="molecule type" value="Genomic_DNA"/>
</dbReference>
<accession>A0ACB9L141</accession>
<name>A0ACB9L141_9MYRT</name>
<protein>
    <submittedName>
        <fullName evidence="1">Uncharacterized protein</fullName>
    </submittedName>
</protein>
<organism evidence="1 2">
    <name type="scientific">Melastoma candidum</name>
    <dbReference type="NCBI Taxonomy" id="119954"/>
    <lineage>
        <taxon>Eukaryota</taxon>
        <taxon>Viridiplantae</taxon>
        <taxon>Streptophyta</taxon>
        <taxon>Embryophyta</taxon>
        <taxon>Tracheophyta</taxon>
        <taxon>Spermatophyta</taxon>
        <taxon>Magnoliopsida</taxon>
        <taxon>eudicotyledons</taxon>
        <taxon>Gunneridae</taxon>
        <taxon>Pentapetalae</taxon>
        <taxon>rosids</taxon>
        <taxon>malvids</taxon>
        <taxon>Myrtales</taxon>
        <taxon>Melastomataceae</taxon>
        <taxon>Melastomatoideae</taxon>
        <taxon>Melastomateae</taxon>
        <taxon>Melastoma</taxon>
    </lineage>
</organism>
<keyword evidence="2" id="KW-1185">Reference proteome</keyword>
<comment type="caution">
    <text evidence="1">The sequence shown here is derived from an EMBL/GenBank/DDBJ whole genome shotgun (WGS) entry which is preliminary data.</text>
</comment>